<dbReference type="KEGG" id="gtt:GUITHDRAFT_85467"/>
<feature type="region of interest" description="Disordered" evidence="1">
    <location>
        <begin position="1"/>
        <end position="23"/>
    </location>
</feature>
<evidence type="ECO:0008006" key="5">
    <source>
        <dbReference type="Google" id="ProtNLM"/>
    </source>
</evidence>
<reference evidence="2 4" key="1">
    <citation type="journal article" date="2012" name="Nature">
        <title>Algal genomes reveal evolutionary mosaicism and the fate of nucleomorphs.</title>
        <authorList>
            <consortium name="DOE Joint Genome Institute"/>
            <person name="Curtis B.A."/>
            <person name="Tanifuji G."/>
            <person name="Burki F."/>
            <person name="Gruber A."/>
            <person name="Irimia M."/>
            <person name="Maruyama S."/>
            <person name="Arias M.C."/>
            <person name="Ball S.G."/>
            <person name="Gile G.H."/>
            <person name="Hirakawa Y."/>
            <person name="Hopkins J.F."/>
            <person name="Kuo A."/>
            <person name="Rensing S.A."/>
            <person name="Schmutz J."/>
            <person name="Symeonidi A."/>
            <person name="Elias M."/>
            <person name="Eveleigh R.J."/>
            <person name="Herman E.K."/>
            <person name="Klute M.J."/>
            <person name="Nakayama T."/>
            <person name="Obornik M."/>
            <person name="Reyes-Prieto A."/>
            <person name="Armbrust E.V."/>
            <person name="Aves S.J."/>
            <person name="Beiko R.G."/>
            <person name="Coutinho P."/>
            <person name="Dacks J.B."/>
            <person name="Durnford D.G."/>
            <person name="Fast N.M."/>
            <person name="Green B.R."/>
            <person name="Grisdale C.J."/>
            <person name="Hempel F."/>
            <person name="Henrissat B."/>
            <person name="Hoppner M.P."/>
            <person name="Ishida K."/>
            <person name="Kim E."/>
            <person name="Koreny L."/>
            <person name="Kroth P.G."/>
            <person name="Liu Y."/>
            <person name="Malik S.B."/>
            <person name="Maier U.G."/>
            <person name="McRose D."/>
            <person name="Mock T."/>
            <person name="Neilson J.A."/>
            <person name="Onodera N.T."/>
            <person name="Poole A.M."/>
            <person name="Pritham E.J."/>
            <person name="Richards T.A."/>
            <person name="Rocap G."/>
            <person name="Roy S.W."/>
            <person name="Sarai C."/>
            <person name="Schaack S."/>
            <person name="Shirato S."/>
            <person name="Slamovits C.H."/>
            <person name="Spencer D.F."/>
            <person name="Suzuki S."/>
            <person name="Worden A.Z."/>
            <person name="Zauner S."/>
            <person name="Barry K."/>
            <person name="Bell C."/>
            <person name="Bharti A.K."/>
            <person name="Crow J.A."/>
            <person name="Grimwood J."/>
            <person name="Kramer R."/>
            <person name="Lindquist E."/>
            <person name="Lucas S."/>
            <person name="Salamov A."/>
            <person name="McFadden G.I."/>
            <person name="Lane C.E."/>
            <person name="Keeling P.J."/>
            <person name="Gray M.W."/>
            <person name="Grigoriev I.V."/>
            <person name="Archibald J.M."/>
        </authorList>
    </citation>
    <scope>NUCLEOTIDE SEQUENCE</scope>
    <source>
        <strain evidence="2 4">CCMP2712</strain>
    </source>
</reference>
<dbReference type="EMBL" id="JH992979">
    <property type="protein sequence ID" value="EKX50313.1"/>
    <property type="molecule type" value="Genomic_DNA"/>
</dbReference>
<dbReference type="EnsemblProtists" id="EKX50313">
    <property type="protein sequence ID" value="EKX50313"/>
    <property type="gene ID" value="GUITHDRAFT_85467"/>
</dbReference>
<evidence type="ECO:0000313" key="2">
    <source>
        <dbReference type="EMBL" id="EKX50313.1"/>
    </source>
</evidence>
<dbReference type="Gene3D" id="2.40.128.20">
    <property type="match status" value="1"/>
</dbReference>
<dbReference type="eggNOG" id="ENOG502RXVA">
    <property type="taxonomic scope" value="Eukaryota"/>
</dbReference>
<gene>
    <name evidence="2" type="ORF">GUITHDRAFT_85467</name>
</gene>
<dbReference type="RefSeq" id="XP_005837293.1">
    <property type="nucleotide sequence ID" value="XM_005837236.1"/>
</dbReference>
<keyword evidence="4" id="KW-1185">Reference proteome</keyword>
<feature type="compositionally biased region" description="Low complexity" evidence="1">
    <location>
        <begin position="12"/>
        <end position="23"/>
    </location>
</feature>
<organism evidence="2">
    <name type="scientific">Guillardia theta (strain CCMP2712)</name>
    <name type="common">Cryptophyte</name>
    <dbReference type="NCBI Taxonomy" id="905079"/>
    <lineage>
        <taxon>Eukaryota</taxon>
        <taxon>Cryptophyceae</taxon>
        <taxon>Pyrenomonadales</taxon>
        <taxon>Geminigeraceae</taxon>
        <taxon>Guillardia</taxon>
    </lineage>
</organism>
<proteinExistence type="predicted"/>
<sequence>MKGSLQKDLSRGDSSNDSSSKYQQQQFEAFKTNNIGLWRALWQTYNAMGDVEQESKIAVDVYEDMNANTINIDHLVTINQIQSDCETCHDSVETKTMPVARLEHRNLRRHVIVGSGHVNGPNVLRSGSMSTELCLRHGDGRMRVTVQHAPVWKRGSEQTGVPDGLKIFRVIVARECLRDGAPTPDSEAASPPQRGNPTFWRGVSPFKWHAVWKGKSNTWGQINGVKAWEIESLEEGDAWHGRPRGDNDNTWTLRLQGGVLLQVPQLILPGEVECLRVAWLPEDDILKRIEARVVALQQSEELNDQSVLIEPPKLLFLRVDDLQRAGNLPEIPVLMTEEEWLQNSKREG</sequence>
<name>L1JQG1_GUITC</name>
<reference evidence="4" key="2">
    <citation type="submission" date="2012-11" db="EMBL/GenBank/DDBJ databases">
        <authorList>
            <person name="Kuo A."/>
            <person name="Curtis B.A."/>
            <person name="Tanifuji G."/>
            <person name="Burki F."/>
            <person name="Gruber A."/>
            <person name="Irimia M."/>
            <person name="Maruyama S."/>
            <person name="Arias M.C."/>
            <person name="Ball S.G."/>
            <person name="Gile G.H."/>
            <person name="Hirakawa Y."/>
            <person name="Hopkins J.F."/>
            <person name="Rensing S.A."/>
            <person name="Schmutz J."/>
            <person name="Symeonidi A."/>
            <person name="Elias M."/>
            <person name="Eveleigh R.J."/>
            <person name="Herman E.K."/>
            <person name="Klute M.J."/>
            <person name="Nakayama T."/>
            <person name="Obornik M."/>
            <person name="Reyes-Prieto A."/>
            <person name="Armbrust E.V."/>
            <person name="Aves S.J."/>
            <person name="Beiko R.G."/>
            <person name="Coutinho P."/>
            <person name="Dacks J.B."/>
            <person name="Durnford D.G."/>
            <person name="Fast N.M."/>
            <person name="Green B.R."/>
            <person name="Grisdale C."/>
            <person name="Hempe F."/>
            <person name="Henrissat B."/>
            <person name="Hoppner M.P."/>
            <person name="Ishida K.-I."/>
            <person name="Kim E."/>
            <person name="Koreny L."/>
            <person name="Kroth P.G."/>
            <person name="Liu Y."/>
            <person name="Malik S.-B."/>
            <person name="Maier U.G."/>
            <person name="McRose D."/>
            <person name="Mock T."/>
            <person name="Neilson J.A."/>
            <person name="Onodera N.T."/>
            <person name="Poole A.M."/>
            <person name="Pritham E.J."/>
            <person name="Richards T.A."/>
            <person name="Rocap G."/>
            <person name="Roy S.W."/>
            <person name="Sarai C."/>
            <person name="Schaack S."/>
            <person name="Shirato S."/>
            <person name="Slamovits C.H."/>
            <person name="Spencer D.F."/>
            <person name="Suzuki S."/>
            <person name="Worden A.Z."/>
            <person name="Zauner S."/>
            <person name="Barry K."/>
            <person name="Bell C."/>
            <person name="Bharti A.K."/>
            <person name="Crow J.A."/>
            <person name="Grimwood J."/>
            <person name="Kramer R."/>
            <person name="Lindquist E."/>
            <person name="Lucas S."/>
            <person name="Salamov A."/>
            <person name="McFadden G.I."/>
            <person name="Lane C.E."/>
            <person name="Keeling P.J."/>
            <person name="Gray M.W."/>
            <person name="Grigoriev I.V."/>
            <person name="Archibald J.M."/>
        </authorList>
    </citation>
    <scope>NUCLEOTIDE SEQUENCE</scope>
    <source>
        <strain evidence="4">CCMP2712</strain>
    </source>
</reference>
<dbReference type="Proteomes" id="UP000011087">
    <property type="component" value="Unassembled WGS sequence"/>
</dbReference>
<dbReference type="GeneID" id="17306817"/>
<dbReference type="HOGENOM" id="CLU_797977_0_0_1"/>
<protein>
    <recommendedName>
        <fullName evidence="5">DUF3598 domain-containing protein</fullName>
    </recommendedName>
</protein>
<evidence type="ECO:0000313" key="3">
    <source>
        <dbReference type="EnsemblProtists" id="EKX50313"/>
    </source>
</evidence>
<evidence type="ECO:0000313" key="4">
    <source>
        <dbReference type="Proteomes" id="UP000011087"/>
    </source>
</evidence>
<reference evidence="3" key="3">
    <citation type="submission" date="2015-06" db="UniProtKB">
        <authorList>
            <consortium name="EnsemblProtists"/>
        </authorList>
    </citation>
    <scope>IDENTIFICATION</scope>
</reference>
<dbReference type="AlphaFoldDB" id="L1JQG1"/>
<dbReference type="PaxDb" id="55529-EKX50313"/>
<accession>L1JQG1</accession>
<dbReference type="OrthoDB" id="200051at2759"/>
<evidence type="ECO:0000256" key="1">
    <source>
        <dbReference type="SAM" id="MobiDB-lite"/>
    </source>
</evidence>
<dbReference type="InterPro" id="IPR012674">
    <property type="entry name" value="Calycin"/>
</dbReference>
<dbReference type="OMA" id="QHAPVWE"/>